<evidence type="ECO:0000256" key="1">
    <source>
        <dbReference type="ARBA" id="ARBA00003452"/>
    </source>
</evidence>
<evidence type="ECO:0000313" key="16">
    <source>
        <dbReference type="Proteomes" id="UP000593890"/>
    </source>
</evidence>
<reference evidence="16" key="1">
    <citation type="submission" date="2020-07" db="EMBL/GenBank/DDBJ databases">
        <title>Complete genome sequencing of Clostridia bacterium strain 12CBH8.</title>
        <authorList>
            <person name="Sakamoto M."/>
            <person name="Murakami T."/>
            <person name="Mori H."/>
        </authorList>
    </citation>
    <scope>NUCLEOTIDE SEQUENCE [LARGE SCALE GENOMIC DNA]</scope>
    <source>
        <strain evidence="16">12CBH8</strain>
    </source>
</reference>
<keyword evidence="3 11" id="KW-0808">Transferase</keyword>
<dbReference type="NCBIfam" id="NF001688">
    <property type="entry name" value="PRK00448.1"/>
    <property type="match status" value="1"/>
</dbReference>
<evidence type="ECO:0000256" key="12">
    <source>
        <dbReference type="SAM" id="MobiDB-lite"/>
    </source>
</evidence>
<keyword evidence="8 11" id="KW-0269">Exonuclease</keyword>
<dbReference type="GO" id="GO:0003677">
    <property type="term" value="F:DNA binding"/>
    <property type="evidence" value="ECO:0007669"/>
    <property type="project" value="UniProtKB-UniRule"/>
</dbReference>
<feature type="region of interest" description="Disordered" evidence="12">
    <location>
        <begin position="165"/>
        <end position="239"/>
    </location>
</feature>
<dbReference type="Gene3D" id="6.10.140.1510">
    <property type="match status" value="1"/>
</dbReference>
<keyword evidence="9 11" id="KW-0239">DNA-directed DNA polymerase</keyword>
<keyword evidence="4 11" id="KW-0548">Nucleotidyltransferase</keyword>
<organism evidence="15 16">
    <name type="scientific">Solibaculum mannosilyticum</name>
    <dbReference type="NCBI Taxonomy" id="2780922"/>
    <lineage>
        <taxon>Bacteria</taxon>
        <taxon>Bacillati</taxon>
        <taxon>Bacillota</taxon>
        <taxon>Clostridia</taxon>
        <taxon>Eubacteriales</taxon>
        <taxon>Oscillospiraceae</taxon>
        <taxon>Solibaculum</taxon>
    </lineage>
</organism>
<comment type="catalytic activity">
    <reaction evidence="10 11">
        <text>DNA(n) + a 2'-deoxyribonucleoside 5'-triphosphate = DNA(n+1) + diphosphate</text>
        <dbReference type="Rhea" id="RHEA:22508"/>
        <dbReference type="Rhea" id="RHEA-COMP:17339"/>
        <dbReference type="Rhea" id="RHEA-COMP:17340"/>
        <dbReference type="ChEBI" id="CHEBI:33019"/>
        <dbReference type="ChEBI" id="CHEBI:61560"/>
        <dbReference type="ChEBI" id="CHEBI:173112"/>
        <dbReference type="EC" id="2.7.7.7"/>
    </reaction>
</comment>
<keyword evidence="6 11" id="KW-0540">Nuclease</keyword>
<dbReference type="Pfam" id="PF07733">
    <property type="entry name" value="DNA_pol3_alpha"/>
    <property type="match status" value="1"/>
</dbReference>
<dbReference type="InterPro" id="IPR006308">
    <property type="entry name" value="Pol_III_a_PolC-type_gram_pos"/>
</dbReference>
<evidence type="ECO:0000256" key="6">
    <source>
        <dbReference type="ARBA" id="ARBA00022722"/>
    </source>
</evidence>
<comment type="similarity">
    <text evidence="11">Belongs to the DNA polymerase type-C family. PolC subfamily.</text>
</comment>
<dbReference type="InterPro" id="IPR012337">
    <property type="entry name" value="RNaseH-like_sf"/>
</dbReference>
<dbReference type="InterPro" id="IPR012340">
    <property type="entry name" value="NA-bd_OB-fold"/>
</dbReference>
<dbReference type="GO" id="GO:0005737">
    <property type="term" value="C:cytoplasm"/>
    <property type="evidence" value="ECO:0007669"/>
    <property type="project" value="UniProtKB-SubCell"/>
</dbReference>
<dbReference type="Gene3D" id="3.30.420.10">
    <property type="entry name" value="Ribonuclease H-like superfamily/Ribonuclease H"/>
    <property type="match status" value="1"/>
</dbReference>
<gene>
    <name evidence="11 15" type="primary">polC</name>
    <name evidence="15" type="ORF">C12CBH8_06770</name>
</gene>
<dbReference type="CDD" id="cd06127">
    <property type="entry name" value="DEDDh"/>
    <property type="match status" value="1"/>
</dbReference>
<dbReference type="InterPro" id="IPR013520">
    <property type="entry name" value="Ribonucl_H"/>
</dbReference>
<evidence type="ECO:0000259" key="14">
    <source>
        <dbReference type="SMART" id="SM00481"/>
    </source>
</evidence>
<dbReference type="InterPro" id="IPR040982">
    <property type="entry name" value="DNA_pol3_finger"/>
</dbReference>
<protein>
    <recommendedName>
        <fullName evidence="11">DNA polymerase III PolC-type</fullName>
        <shortName evidence="11">PolIII</shortName>
        <ecNumber evidence="11">2.7.7.7</ecNumber>
    </recommendedName>
</protein>
<dbReference type="CDD" id="cd07435">
    <property type="entry name" value="PHP_PolIIIA_POLC"/>
    <property type="match status" value="1"/>
</dbReference>
<dbReference type="Gene3D" id="1.10.150.870">
    <property type="match status" value="1"/>
</dbReference>
<dbReference type="CDD" id="cd04484">
    <property type="entry name" value="polC_OBF"/>
    <property type="match status" value="1"/>
</dbReference>
<dbReference type="PANTHER" id="PTHR32294:SF5">
    <property type="entry name" value="DNA POLYMERASE III POLC-TYPE"/>
    <property type="match status" value="1"/>
</dbReference>
<dbReference type="NCBIfam" id="TIGR00573">
    <property type="entry name" value="dnaq"/>
    <property type="match status" value="1"/>
</dbReference>
<dbReference type="NCBIfam" id="TIGR01405">
    <property type="entry name" value="polC_Gram_pos"/>
    <property type="match status" value="1"/>
</dbReference>
<dbReference type="Gene3D" id="1.10.150.700">
    <property type="entry name" value="PolC, middle finger domain"/>
    <property type="match status" value="1"/>
</dbReference>
<comment type="function">
    <text evidence="1 11">Required for replicative DNA synthesis. This DNA polymerase also exhibits 3' to 5' exonuclease activity.</text>
</comment>
<evidence type="ECO:0000256" key="11">
    <source>
        <dbReference type="HAMAP-Rule" id="MF_00356"/>
    </source>
</evidence>
<dbReference type="Gene3D" id="3.20.20.140">
    <property type="entry name" value="Metal-dependent hydrolases"/>
    <property type="match status" value="2"/>
</dbReference>
<sequence>MNEKSVWAVFGEYIQDETLLTQIGDGQVNHLQYEEFNKSMEIDIGFPCFVVHTDLFAAENQIAKGLGLSEVRIRPHYPKECLTPDCIPSLVEHVRRDNAGVNGTLDGATYRLEDGTLTIELTHGGLWVLESTRSDEMLQKLIAEQFGLFVKLEFTGVTETKEVIPAPQTDDWIPPAAQMGNGVPYPDEAPPEENVPPEEVPFDLEGPVPAPPSAPVEQAPRRPRKRTAQSAPVGDMPYDPASAQVIMGKAIRDLPTRLRDIPPEQGNYTVWGEVFGLESRESKDGNTLILSFNITDLSGSISVKVIQRKKKAADLSSLKNGNSVLVYGEYSFDKYDREYSMRASSISTVKAVGREDRADIKRVELHMHTTMSSMDGMTPAGKLIKQAAKWGHKAVAITDHGVVQAYPEAMNACRDICKDGTDFKVIYGIEAYYVNDMVPAVTGRQETPFDGEFIVFDLETTGLSASAERITEIGAVRVKGGEVLENFNIFVNPQKPIPPKITELTGITDEMVADAPLEKEAMEMFCAFCGDAPLVAHNATFDVSFCAAAAKRCGIPFDVTYIDTVPMARSLFPQLKNHKLDTVAKHLKLDPFNHHRACDDAAVLAQIFVRMLKLVEETTEIKDISHINTALAGGNPLKLRPYHMIILAKDYVGLKNLYKLVSLSNLQYYHKKPRIPRSELIKYREGLLVGSACEAGELYDAVRSGRPFNQLLDIASFYDYLEIQPLANNEFMIRQGTVADEEGLKEHNRTIVKLAERLGKLCVATCDVHFLNPEDEVFRRILMAGQGFQDADNQPPLYLRTTEEMLKEFEYLGKQKAYEVVVENTNKIADMIENIQPIPDGTFPPSIEGSEQQLQDICWARAKEVYGDPLPDIVKDRLERELDSIIKHGFSVMYITAQKLVADSVAHGYLVGSRGSVGSSFTAIMAGISEVNPLSPHYVCPKCKHSEFFTDGSVGSGFDLPEKDCPVCGTPYNRDGHEIPFETFLGFKGDKSPDIDLNFSGEYQPFAHKYTEELFGRENVFKAGTISTVASKTAYGYVKKYAEERGMILHRAEEQRLIEGCTGIKRTTGQHPGGMVVVPRSHVVEDFTPVQHPADDPKSDVITTHFDFHAIHDTILKLDILGHDVPTIYKYLEENTGIPVMDVSMSDPDVMRLFTSPEPLGVTPEDIDCQTGTLSLPEMGTNFVRQMLIDSQPKTFADLLQISGLSHGTDVWLGNAQELIKNGTCTISQVIGTRDSIMTYLMHRGLDPSMAFKIMEIVRKGKATKLLTEEHFNAMKEHDVPQWYVDSCMKIKYMFPKAHAAAYVIAALRLGWYKVHRPVEYYAAYFTVRGGDFDAEAAVSGKAMVRRRMDEIKAKGKEATAKEQDLFSNLQIVQEILARGIQFLPVHLYKSDAKRYLVEDGNIRLPFGSLKGIGGAAADALQEARDSVTSFISVEDLQQKAGVSKSVIETLSSFHALDGLPETSQMTLFG</sequence>
<evidence type="ECO:0000256" key="2">
    <source>
        <dbReference type="ARBA" id="ARBA00022490"/>
    </source>
</evidence>
<dbReference type="EMBL" id="AP023321">
    <property type="protein sequence ID" value="BCI60038.1"/>
    <property type="molecule type" value="Genomic_DNA"/>
</dbReference>
<accession>A0A7I8CZV2</accession>
<dbReference type="Gene3D" id="3.30.1900.20">
    <property type="match status" value="2"/>
</dbReference>
<keyword evidence="7 11" id="KW-0378">Hydrolase</keyword>
<dbReference type="Pfam" id="PF14579">
    <property type="entry name" value="HHH_6"/>
    <property type="match status" value="1"/>
</dbReference>
<evidence type="ECO:0000259" key="13">
    <source>
        <dbReference type="SMART" id="SM00479"/>
    </source>
</evidence>
<name>A0A7I8CZV2_9FIRM</name>
<dbReference type="InterPro" id="IPR036397">
    <property type="entry name" value="RNaseH_sf"/>
</dbReference>
<evidence type="ECO:0000256" key="9">
    <source>
        <dbReference type="ARBA" id="ARBA00022932"/>
    </source>
</evidence>
<dbReference type="GO" id="GO:0003887">
    <property type="term" value="F:DNA-directed DNA polymerase activity"/>
    <property type="evidence" value="ECO:0007669"/>
    <property type="project" value="UniProtKB-UniRule"/>
</dbReference>
<dbReference type="InterPro" id="IPR004805">
    <property type="entry name" value="DnaE2/DnaE/PolC"/>
</dbReference>
<evidence type="ECO:0000256" key="3">
    <source>
        <dbReference type="ARBA" id="ARBA00022679"/>
    </source>
</evidence>
<dbReference type="SMART" id="SM00479">
    <property type="entry name" value="EXOIII"/>
    <property type="match status" value="1"/>
</dbReference>
<dbReference type="Pfam" id="PF00929">
    <property type="entry name" value="RNase_T"/>
    <property type="match status" value="1"/>
</dbReference>
<feature type="domain" description="Polymerase/histidinol phosphatase N-terminal" evidence="14">
    <location>
        <begin position="363"/>
        <end position="435"/>
    </location>
</feature>
<keyword evidence="2 11" id="KW-0963">Cytoplasm</keyword>
<dbReference type="Gene3D" id="2.40.50.140">
    <property type="entry name" value="Nucleic acid-binding proteins"/>
    <property type="match status" value="1"/>
</dbReference>
<evidence type="ECO:0000256" key="7">
    <source>
        <dbReference type="ARBA" id="ARBA00022801"/>
    </source>
</evidence>
<dbReference type="InterPro" id="IPR003141">
    <property type="entry name" value="Pol/His_phosphatase_N"/>
</dbReference>
<dbReference type="InterPro" id="IPR006054">
    <property type="entry name" value="DnaQ"/>
</dbReference>
<keyword evidence="16" id="KW-1185">Reference proteome</keyword>
<proteinExistence type="inferred from homology"/>
<dbReference type="Pfam" id="PF17657">
    <property type="entry name" value="DNA_pol3_finger"/>
    <property type="match status" value="1"/>
</dbReference>
<dbReference type="InterPro" id="IPR011708">
    <property type="entry name" value="DNA_pol3_alpha_NTPase_dom"/>
</dbReference>
<dbReference type="Proteomes" id="UP000593890">
    <property type="component" value="Chromosome"/>
</dbReference>
<dbReference type="KEGG" id="sman:C12CBH8_06770"/>
<evidence type="ECO:0000256" key="10">
    <source>
        <dbReference type="ARBA" id="ARBA00049244"/>
    </source>
</evidence>
<dbReference type="EC" id="2.7.7.7" evidence="11"/>
<dbReference type="HAMAP" id="MF_00356">
    <property type="entry name" value="DNApol_PolC"/>
    <property type="match status" value="1"/>
</dbReference>
<dbReference type="InterPro" id="IPR004013">
    <property type="entry name" value="PHP_dom"/>
</dbReference>
<evidence type="ECO:0000313" key="15">
    <source>
        <dbReference type="EMBL" id="BCI60038.1"/>
    </source>
</evidence>
<dbReference type="PANTHER" id="PTHR32294">
    <property type="entry name" value="DNA POLYMERASE III SUBUNIT ALPHA"/>
    <property type="match status" value="1"/>
</dbReference>
<evidence type="ECO:0000256" key="5">
    <source>
        <dbReference type="ARBA" id="ARBA00022705"/>
    </source>
</evidence>
<keyword evidence="5 11" id="KW-0235">DNA replication</keyword>
<dbReference type="GO" id="GO:0008408">
    <property type="term" value="F:3'-5' exonuclease activity"/>
    <property type="evidence" value="ECO:0007669"/>
    <property type="project" value="UniProtKB-UniRule"/>
</dbReference>
<feature type="domain" description="Exonuclease" evidence="13">
    <location>
        <begin position="452"/>
        <end position="617"/>
    </location>
</feature>
<dbReference type="Pfam" id="PF02811">
    <property type="entry name" value="PHP"/>
    <property type="match status" value="1"/>
</dbReference>
<evidence type="ECO:0000256" key="4">
    <source>
        <dbReference type="ARBA" id="ARBA00022695"/>
    </source>
</evidence>
<dbReference type="SMART" id="SM00481">
    <property type="entry name" value="POLIIIAc"/>
    <property type="match status" value="1"/>
</dbReference>
<dbReference type="FunFam" id="3.30.420.10:FF:000045">
    <property type="entry name" value="3'-5' exonuclease DinG"/>
    <property type="match status" value="1"/>
</dbReference>
<dbReference type="SUPFAM" id="SSF53098">
    <property type="entry name" value="Ribonuclease H-like"/>
    <property type="match status" value="1"/>
</dbReference>
<evidence type="ECO:0000256" key="8">
    <source>
        <dbReference type="ARBA" id="ARBA00022839"/>
    </source>
</evidence>
<dbReference type="RefSeq" id="WP_246441684.1">
    <property type="nucleotide sequence ID" value="NZ_AP023321.1"/>
</dbReference>
<comment type="subcellular location">
    <subcellularLocation>
        <location evidence="11">Cytoplasm</location>
    </subcellularLocation>
</comment>
<dbReference type="InterPro" id="IPR029460">
    <property type="entry name" value="DNAPol_HHH"/>
</dbReference>
<dbReference type="GO" id="GO:0006261">
    <property type="term" value="P:DNA-templated DNA replication"/>
    <property type="evidence" value="ECO:0007669"/>
    <property type="project" value="UniProtKB-UniRule"/>
</dbReference>
<dbReference type="InterPro" id="IPR044923">
    <property type="entry name" value="PolC_middle_finger_sf"/>
</dbReference>